<comment type="caution">
    <text evidence="1">The sequence shown here is derived from an EMBL/GenBank/DDBJ whole genome shotgun (WGS) entry which is preliminary data.</text>
</comment>
<reference evidence="1" key="1">
    <citation type="submission" date="2023-07" db="EMBL/GenBank/DDBJ databases">
        <authorList>
            <consortium name="AG Swart"/>
            <person name="Singh M."/>
            <person name="Singh A."/>
            <person name="Seah K."/>
            <person name="Emmerich C."/>
        </authorList>
    </citation>
    <scope>NUCLEOTIDE SEQUENCE</scope>
    <source>
        <strain evidence="1">DP1</strain>
    </source>
</reference>
<dbReference type="AlphaFoldDB" id="A0AAD1XAJ5"/>
<dbReference type="Proteomes" id="UP001295684">
    <property type="component" value="Unassembled WGS sequence"/>
</dbReference>
<evidence type="ECO:0000313" key="2">
    <source>
        <dbReference type="Proteomes" id="UP001295684"/>
    </source>
</evidence>
<name>A0AAD1XAJ5_EUPCR</name>
<dbReference type="EMBL" id="CAMPGE010005955">
    <property type="protein sequence ID" value="CAI2364802.1"/>
    <property type="molecule type" value="Genomic_DNA"/>
</dbReference>
<sequence>MKKNWDYQIQELEEKETNKNISYRNKIKKEADKIYISLNLAKKDNERLKKKIISQQNKKEYLAKTLTKLQKILELIDKFKTTKEIGKDTRIFNLFSLRKLEFSGAEKRRALIDANESRIQQMAEEEQIFTELKLKILDFQCGFQKHSTQNGPVEIMEEIIKTFTENK</sequence>
<keyword evidence="2" id="KW-1185">Reference proteome</keyword>
<proteinExistence type="predicted"/>
<evidence type="ECO:0000313" key="1">
    <source>
        <dbReference type="EMBL" id="CAI2364802.1"/>
    </source>
</evidence>
<gene>
    <name evidence="1" type="ORF">ECRASSUSDP1_LOCUS6150</name>
</gene>
<accession>A0AAD1XAJ5</accession>
<organism evidence="1 2">
    <name type="scientific">Euplotes crassus</name>
    <dbReference type="NCBI Taxonomy" id="5936"/>
    <lineage>
        <taxon>Eukaryota</taxon>
        <taxon>Sar</taxon>
        <taxon>Alveolata</taxon>
        <taxon>Ciliophora</taxon>
        <taxon>Intramacronucleata</taxon>
        <taxon>Spirotrichea</taxon>
        <taxon>Hypotrichia</taxon>
        <taxon>Euplotida</taxon>
        <taxon>Euplotidae</taxon>
        <taxon>Moneuplotes</taxon>
    </lineage>
</organism>
<protein>
    <submittedName>
        <fullName evidence="1">Uncharacterized protein</fullName>
    </submittedName>
</protein>